<sequence>MKQNHLSGYTDSEVVIESSSKSHISDENTRVHSILEFLLHKNDKTERSRIIYWLVDRKQTEEYIRNCFQRGAKIYIIGTINNCFAGLGAKDSLFLLLVQLNLQVKIVAKDEINRRIADIEDLIEHVPEETIDLGVEMVINARVRISDIIALI</sequence>
<proteinExistence type="predicted"/>
<comment type="caution">
    <text evidence="1">The sequence shown here is derived from an EMBL/GenBank/DDBJ whole genome shotgun (WGS) entry which is preliminary data.</text>
</comment>
<organism evidence="1 2">
    <name type="scientific">Thelohanellus kitauei</name>
    <name type="common">Myxosporean</name>
    <dbReference type="NCBI Taxonomy" id="669202"/>
    <lineage>
        <taxon>Eukaryota</taxon>
        <taxon>Metazoa</taxon>
        <taxon>Cnidaria</taxon>
        <taxon>Myxozoa</taxon>
        <taxon>Myxosporea</taxon>
        <taxon>Bivalvulida</taxon>
        <taxon>Platysporina</taxon>
        <taxon>Myxobolidae</taxon>
        <taxon>Thelohanellus</taxon>
    </lineage>
</organism>
<protein>
    <submittedName>
        <fullName evidence="1">Uncharacterized protein</fullName>
    </submittedName>
</protein>
<evidence type="ECO:0000313" key="1">
    <source>
        <dbReference type="EMBL" id="KII60387.1"/>
    </source>
</evidence>
<dbReference type="Proteomes" id="UP000031668">
    <property type="component" value="Unassembled WGS sequence"/>
</dbReference>
<evidence type="ECO:0000313" key="2">
    <source>
        <dbReference type="Proteomes" id="UP000031668"/>
    </source>
</evidence>
<reference evidence="1 2" key="1">
    <citation type="journal article" date="2014" name="Genome Biol. Evol.">
        <title>The genome of the myxosporean Thelohanellus kitauei shows adaptations to nutrient acquisition within its fish host.</title>
        <authorList>
            <person name="Yang Y."/>
            <person name="Xiong J."/>
            <person name="Zhou Z."/>
            <person name="Huo F."/>
            <person name="Miao W."/>
            <person name="Ran C."/>
            <person name="Liu Y."/>
            <person name="Zhang J."/>
            <person name="Feng J."/>
            <person name="Wang M."/>
            <person name="Wang M."/>
            <person name="Wang L."/>
            <person name="Yao B."/>
        </authorList>
    </citation>
    <scope>NUCLEOTIDE SEQUENCE [LARGE SCALE GENOMIC DNA]</scope>
    <source>
        <strain evidence="1">Wuqing</strain>
    </source>
</reference>
<name>A0A0C2IU81_THEKT</name>
<dbReference type="AlphaFoldDB" id="A0A0C2IU81"/>
<accession>A0A0C2IU81</accession>
<keyword evidence="2" id="KW-1185">Reference proteome</keyword>
<gene>
    <name evidence="1" type="ORF">RF11_00436</name>
</gene>
<dbReference type="EMBL" id="JWZT01005653">
    <property type="protein sequence ID" value="KII60387.1"/>
    <property type="molecule type" value="Genomic_DNA"/>
</dbReference>